<accession>A0A8J6H6V7</accession>
<dbReference type="SMART" id="SM00409">
    <property type="entry name" value="IG"/>
    <property type="match status" value="1"/>
</dbReference>
<keyword evidence="1" id="KW-0732">Signal</keyword>
<organism evidence="3 4">
    <name type="scientific">Tenebrio molitor</name>
    <name type="common">Yellow mealworm beetle</name>
    <dbReference type="NCBI Taxonomy" id="7067"/>
    <lineage>
        <taxon>Eukaryota</taxon>
        <taxon>Metazoa</taxon>
        <taxon>Ecdysozoa</taxon>
        <taxon>Arthropoda</taxon>
        <taxon>Hexapoda</taxon>
        <taxon>Insecta</taxon>
        <taxon>Pterygota</taxon>
        <taxon>Neoptera</taxon>
        <taxon>Endopterygota</taxon>
        <taxon>Coleoptera</taxon>
        <taxon>Polyphaga</taxon>
        <taxon>Cucujiformia</taxon>
        <taxon>Tenebrionidae</taxon>
        <taxon>Tenebrio</taxon>
    </lineage>
</organism>
<proteinExistence type="predicted"/>
<dbReference type="SUPFAM" id="SSF48726">
    <property type="entry name" value="Immunoglobulin"/>
    <property type="match status" value="1"/>
</dbReference>
<evidence type="ECO:0000256" key="1">
    <source>
        <dbReference type="SAM" id="SignalP"/>
    </source>
</evidence>
<dbReference type="Gene3D" id="2.60.40.10">
    <property type="entry name" value="Immunoglobulins"/>
    <property type="match status" value="1"/>
</dbReference>
<dbReference type="InterPro" id="IPR007110">
    <property type="entry name" value="Ig-like_dom"/>
</dbReference>
<feature type="domain" description="Ig-like" evidence="2">
    <location>
        <begin position="41"/>
        <end position="134"/>
    </location>
</feature>
<evidence type="ECO:0000313" key="3">
    <source>
        <dbReference type="EMBL" id="KAH0808397.1"/>
    </source>
</evidence>
<reference evidence="3" key="2">
    <citation type="submission" date="2021-08" db="EMBL/GenBank/DDBJ databases">
        <authorList>
            <person name="Eriksson T."/>
        </authorList>
    </citation>
    <scope>NUCLEOTIDE SEQUENCE</scope>
    <source>
        <strain evidence="3">Stoneville</strain>
        <tissue evidence="3">Whole head</tissue>
    </source>
</reference>
<gene>
    <name evidence="3" type="ORF">GEV33_014393</name>
</gene>
<protein>
    <recommendedName>
        <fullName evidence="2">Ig-like domain-containing protein</fullName>
    </recommendedName>
</protein>
<dbReference type="InterPro" id="IPR036179">
    <property type="entry name" value="Ig-like_dom_sf"/>
</dbReference>
<keyword evidence="4" id="KW-1185">Reference proteome</keyword>
<feature type="signal peptide" evidence="1">
    <location>
        <begin position="1"/>
        <end position="20"/>
    </location>
</feature>
<dbReference type="PROSITE" id="PS50835">
    <property type="entry name" value="IG_LIKE"/>
    <property type="match status" value="1"/>
</dbReference>
<evidence type="ECO:0000259" key="2">
    <source>
        <dbReference type="PROSITE" id="PS50835"/>
    </source>
</evidence>
<reference evidence="3" key="1">
    <citation type="journal article" date="2020" name="J Insects Food Feed">
        <title>The yellow mealworm (Tenebrio molitor) genome: a resource for the emerging insects as food and feed industry.</title>
        <authorList>
            <person name="Eriksson T."/>
            <person name="Andere A."/>
            <person name="Kelstrup H."/>
            <person name="Emery V."/>
            <person name="Picard C."/>
        </authorList>
    </citation>
    <scope>NUCLEOTIDE SEQUENCE</scope>
    <source>
        <strain evidence="3">Stoneville</strain>
        <tissue evidence="3">Whole head</tissue>
    </source>
</reference>
<dbReference type="FunFam" id="2.60.40.10:FF:000437">
    <property type="entry name" value="Beat-IIIc, isoform A"/>
    <property type="match status" value="1"/>
</dbReference>
<dbReference type="PANTHER" id="PTHR21261">
    <property type="entry name" value="BEAT PROTEIN"/>
    <property type="match status" value="1"/>
</dbReference>
<dbReference type="InterPro" id="IPR013783">
    <property type="entry name" value="Ig-like_fold"/>
</dbReference>
<comment type="caution">
    <text evidence="3">The sequence shown here is derived from an EMBL/GenBank/DDBJ whole genome shotgun (WGS) entry which is preliminary data.</text>
</comment>
<dbReference type="Proteomes" id="UP000719412">
    <property type="component" value="Unassembled WGS sequence"/>
</dbReference>
<dbReference type="PANTHER" id="PTHR21261:SF14">
    <property type="entry name" value="BEATEN PATH IV, ISOFORM B"/>
    <property type="match status" value="1"/>
</dbReference>
<sequence>MGLTVVKLSLNLLLWGLIQAVATNGGLSWVSVNVPQYRVPGDTALLQCNYDLGNGSLYSVKWYKDHEEFYRFVPKTRPQATAYRVQGATVDLSKSDSRKVVLHPVDWKTSGLYRCEVSAEAPAFSSAQSESRMEVIWERPSKWRALKTYSVVVRRTKTIVHSPELYAKRFDRCHSQYEFDMNRSGDYKAPALPNGPDEVQINGPPTTHRCYRKEQTHCRGIIPRQTHRCNINETGSGCIPDLAAGRNRRSRQSPDDL</sequence>
<dbReference type="AlphaFoldDB" id="A0A8J6H6V7"/>
<feature type="chain" id="PRO_5035290622" description="Ig-like domain-containing protein" evidence="1">
    <location>
        <begin position="21"/>
        <end position="257"/>
    </location>
</feature>
<dbReference type="EMBL" id="JABDTM020028787">
    <property type="protein sequence ID" value="KAH0808397.1"/>
    <property type="molecule type" value="Genomic_DNA"/>
</dbReference>
<dbReference type="InterPro" id="IPR003599">
    <property type="entry name" value="Ig_sub"/>
</dbReference>
<name>A0A8J6H6V7_TENMO</name>
<evidence type="ECO:0000313" key="4">
    <source>
        <dbReference type="Proteomes" id="UP000719412"/>
    </source>
</evidence>